<evidence type="ECO:0000313" key="3">
    <source>
        <dbReference type="Proteomes" id="UP000465866"/>
    </source>
</evidence>
<dbReference type="AlphaFoldDB" id="A0A7I7KTM0"/>
<gene>
    <name evidence="2" type="ORF">MCOO_14600</name>
</gene>
<sequence length="212" mass="21222">MAESPRHGTWSLTLIAATSVALLFGGLAIGVALGGMLPLPYGSVAAVQHYVLSQSSALRVIAVTTFAASVPLAVYAAIASARLRQPVAAIALAGGILAAGALGLTGLVGWTLSRTEITGDTPLVRSLYLMAFLIGGPAHIVALGVLIAGIAAGGVLARPLTRVGVAIAVLCESAALVLAWPMLGPVLPVARVAALTWLVVAGARLDRANALV</sequence>
<evidence type="ECO:0000256" key="1">
    <source>
        <dbReference type="SAM" id="Phobius"/>
    </source>
</evidence>
<dbReference type="Proteomes" id="UP000465866">
    <property type="component" value="Chromosome"/>
</dbReference>
<feature type="transmembrane region" description="Helical" evidence="1">
    <location>
        <begin position="12"/>
        <end position="37"/>
    </location>
</feature>
<feature type="transmembrane region" description="Helical" evidence="1">
    <location>
        <begin position="57"/>
        <end position="78"/>
    </location>
</feature>
<feature type="transmembrane region" description="Helical" evidence="1">
    <location>
        <begin position="163"/>
        <end position="183"/>
    </location>
</feature>
<name>A0A7I7KTM0_9MYCO</name>
<accession>A0A7I7KTM0</accession>
<reference evidence="2 3" key="1">
    <citation type="journal article" date="2019" name="Emerg. Microbes Infect.">
        <title>Comprehensive subspecies identification of 175 nontuberculous mycobacteria species based on 7547 genomic profiles.</title>
        <authorList>
            <person name="Matsumoto Y."/>
            <person name="Kinjo T."/>
            <person name="Motooka D."/>
            <person name="Nabeya D."/>
            <person name="Jung N."/>
            <person name="Uechi K."/>
            <person name="Horii T."/>
            <person name="Iida T."/>
            <person name="Fujita J."/>
            <person name="Nakamura S."/>
        </authorList>
    </citation>
    <scope>NUCLEOTIDE SEQUENCE [LARGE SCALE GENOMIC DNA]</scope>
    <source>
        <strain evidence="2 3">JCM 12404</strain>
    </source>
</reference>
<protein>
    <recommendedName>
        <fullName evidence="4">DUF4386 domain-containing protein</fullName>
    </recommendedName>
</protein>
<evidence type="ECO:0008006" key="4">
    <source>
        <dbReference type="Google" id="ProtNLM"/>
    </source>
</evidence>
<keyword evidence="3" id="KW-1185">Reference proteome</keyword>
<feature type="transmembrane region" description="Helical" evidence="1">
    <location>
        <begin position="90"/>
        <end position="112"/>
    </location>
</feature>
<keyword evidence="1" id="KW-0472">Membrane</keyword>
<keyword evidence="1" id="KW-1133">Transmembrane helix</keyword>
<proteinExistence type="predicted"/>
<dbReference type="EMBL" id="AP022569">
    <property type="protein sequence ID" value="BBX45445.1"/>
    <property type="molecule type" value="Genomic_DNA"/>
</dbReference>
<feature type="transmembrane region" description="Helical" evidence="1">
    <location>
        <begin position="127"/>
        <end position="151"/>
    </location>
</feature>
<evidence type="ECO:0000313" key="2">
    <source>
        <dbReference type="EMBL" id="BBX45445.1"/>
    </source>
</evidence>
<keyword evidence="1" id="KW-0812">Transmembrane</keyword>
<organism evidence="2 3">
    <name type="scientific">Mycobacterium cookii</name>
    <dbReference type="NCBI Taxonomy" id="1775"/>
    <lineage>
        <taxon>Bacteria</taxon>
        <taxon>Bacillati</taxon>
        <taxon>Actinomycetota</taxon>
        <taxon>Actinomycetes</taxon>
        <taxon>Mycobacteriales</taxon>
        <taxon>Mycobacteriaceae</taxon>
        <taxon>Mycobacterium</taxon>
    </lineage>
</organism>
<dbReference type="RefSeq" id="WP_232064910.1">
    <property type="nucleotide sequence ID" value="NZ_AP022569.1"/>
</dbReference>
<dbReference type="KEGG" id="mcoo:MCOO_14600"/>